<dbReference type="SUPFAM" id="SSF50985">
    <property type="entry name" value="RCC1/BLIP-II"/>
    <property type="match status" value="1"/>
</dbReference>
<feature type="repeat" description="RCC1" evidence="2">
    <location>
        <begin position="175"/>
        <end position="227"/>
    </location>
</feature>
<feature type="repeat" description="RCC1" evidence="2">
    <location>
        <begin position="285"/>
        <end position="338"/>
    </location>
</feature>
<dbReference type="Gene3D" id="2.130.10.30">
    <property type="entry name" value="Regulator of chromosome condensation 1/beta-lactamase-inhibitor protein II"/>
    <property type="match status" value="2"/>
</dbReference>
<dbReference type="Pfam" id="PF25390">
    <property type="entry name" value="WD40_RLD"/>
    <property type="match status" value="1"/>
</dbReference>
<dbReference type="PANTHER" id="PTHR22872">
    <property type="entry name" value="BTK-BINDING PROTEIN-RELATED"/>
    <property type="match status" value="1"/>
</dbReference>
<comment type="caution">
    <text evidence="4">The sequence shown here is derived from an EMBL/GenBank/DDBJ whole genome shotgun (WGS) entry which is preliminary data.</text>
</comment>
<evidence type="ECO:0000313" key="4">
    <source>
        <dbReference type="EMBL" id="KAK1271391.1"/>
    </source>
</evidence>
<evidence type="ECO:0000313" key="5">
    <source>
        <dbReference type="Proteomes" id="UP001179952"/>
    </source>
</evidence>
<dbReference type="AlphaFoldDB" id="A0AAV9B4I9"/>
<dbReference type="InterPro" id="IPR000408">
    <property type="entry name" value="Reg_chr_condens"/>
</dbReference>
<dbReference type="PRINTS" id="PR00633">
    <property type="entry name" value="RCCNDNSATION"/>
</dbReference>
<proteinExistence type="predicted"/>
<dbReference type="PROSITE" id="PS00626">
    <property type="entry name" value="RCC1_2"/>
    <property type="match status" value="1"/>
</dbReference>
<organism evidence="4 5">
    <name type="scientific">Acorus gramineus</name>
    <name type="common">Dwarf sweet flag</name>
    <dbReference type="NCBI Taxonomy" id="55184"/>
    <lineage>
        <taxon>Eukaryota</taxon>
        <taxon>Viridiplantae</taxon>
        <taxon>Streptophyta</taxon>
        <taxon>Embryophyta</taxon>
        <taxon>Tracheophyta</taxon>
        <taxon>Spermatophyta</taxon>
        <taxon>Magnoliopsida</taxon>
        <taxon>Liliopsida</taxon>
        <taxon>Acoraceae</taxon>
        <taxon>Acorus</taxon>
    </lineage>
</organism>
<sequence length="409" mass="43550">MKEESDFPFVFNADIVLNVLNRNLDPRDLANLEATCTFFKNPTNLLPGPDSPITETAALNMCHARPIFQQATPHERAEIKRWCGGSWKLALRFLLAGEAARGRARAPQVLAGADHSVAVASRGAVYSFGANHKGQLGHGAFENEHAPREVEALRGVRVVQAAVGKDSTLLVSEAGRVYACGRKSFGYGGVEGGSEGVAVPQMVEALRDVFVVEAAIGKFFAAVLSVEGKVYTFCWGKDGRVGHGSDVGDETPRLLVGGGIEDLPVVQISAGNCYLLALVFQPSGMSVYSVGCGLGGKLGIGTVKNHYHPQKIEHFQTLNLQPVSISAGAWHAAVLGLDGRVCTWGWGNTGCLGHGNKDNMMVPTVIEGLEHVKVVHVIAGVFTTFLVTEDGDVYSFGIRIYSPGPEGQV</sequence>
<feature type="repeat" description="RCC1" evidence="2">
    <location>
        <begin position="123"/>
        <end position="174"/>
    </location>
</feature>
<dbReference type="Proteomes" id="UP001179952">
    <property type="component" value="Unassembled WGS sequence"/>
</dbReference>
<feature type="domain" description="RCC1-like" evidence="3">
    <location>
        <begin position="107"/>
        <end position="398"/>
    </location>
</feature>
<gene>
    <name evidence="4" type="ORF">QJS04_geneDACA004216</name>
</gene>
<name>A0AAV9B4I9_ACOGR</name>
<dbReference type="InterPro" id="IPR009091">
    <property type="entry name" value="RCC1/BLIP-II"/>
</dbReference>
<protein>
    <recommendedName>
        <fullName evidence="3">RCC1-like domain-containing protein</fullName>
    </recommendedName>
</protein>
<feature type="repeat" description="RCC1" evidence="2">
    <location>
        <begin position="228"/>
        <end position="281"/>
    </location>
</feature>
<dbReference type="InterPro" id="IPR058923">
    <property type="entry name" value="RCC1-like_dom"/>
</dbReference>
<reference evidence="4" key="1">
    <citation type="journal article" date="2023" name="Nat. Commun.">
        <title>Diploid and tetraploid genomes of Acorus and the evolution of monocots.</title>
        <authorList>
            <person name="Ma L."/>
            <person name="Liu K.W."/>
            <person name="Li Z."/>
            <person name="Hsiao Y.Y."/>
            <person name="Qi Y."/>
            <person name="Fu T."/>
            <person name="Tang G.D."/>
            <person name="Zhang D."/>
            <person name="Sun W.H."/>
            <person name="Liu D.K."/>
            <person name="Li Y."/>
            <person name="Chen G.Z."/>
            <person name="Liu X.D."/>
            <person name="Liao X.Y."/>
            <person name="Jiang Y.T."/>
            <person name="Yu X."/>
            <person name="Hao Y."/>
            <person name="Huang J."/>
            <person name="Zhao X.W."/>
            <person name="Ke S."/>
            <person name="Chen Y.Y."/>
            <person name="Wu W.L."/>
            <person name="Hsu J.L."/>
            <person name="Lin Y.F."/>
            <person name="Huang M.D."/>
            <person name="Li C.Y."/>
            <person name="Huang L."/>
            <person name="Wang Z.W."/>
            <person name="Zhao X."/>
            <person name="Zhong W.Y."/>
            <person name="Peng D.H."/>
            <person name="Ahmad S."/>
            <person name="Lan S."/>
            <person name="Zhang J.S."/>
            <person name="Tsai W.C."/>
            <person name="Van de Peer Y."/>
            <person name="Liu Z.J."/>
        </authorList>
    </citation>
    <scope>NUCLEOTIDE SEQUENCE</scope>
    <source>
        <strain evidence="4">SCP</strain>
    </source>
</reference>
<evidence type="ECO:0000259" key="3">
    <source>
        <dbReference type="Pfam" id="PF25390"/>
    </source>
</evidence>
<dbReference type="EMBL" id="JAUJYN010000005">
    <property type="protein sequence ID" value="KAK1271391.1"/>
    <property type="molecule type" value="Genomic_DNA"/>
</dbReference>
<evidence type="ECO:0000256" key="1">
    <source>
        <dbReference type="ARBA" id="ARBA00022737"/>
    </source>
</evidence>
<reference evidence="4" key="2">
    <citation type="submission" date="2023-06" db="EMBL/GenBank/DDBJ databases">
        <authorList>
            <person name="Ma L."/>
            <person name="Liu K.-W."/>
            <person name="Li Z."/>
            <person name="Hsiao Y.-Y."/>
            <person name="Qi Y."/>
            <person name="Fu T."/>
            <person name="Tang G."/>
            <person name="Zhang D."/>
            <person name="Sun W.-H."/>
            <person name="Liu D.-K."/>
            <person name="Li Y."/>
            <person name="Chen G.-Z."/>
            <person name="Liu X.-D."/>
            <person name="Liao X.-Y."/>
            <person name="Jiang Y.-T."/>
            <person name="Yu X."/>
            <person name="Hao Y."/>
            <person name="Huang J."/>
            <person name="Zhao X.-W."/>
            <person name="Ke S."/>
            <person name="Chen Y.-Y."/>
            <person name="Wu W.-L."/>
            <person name="Hsu J.-L."/>
            <person name="Lin Y.-F."/>
            <person name="Huang M.-D."/>
            <person name="Li C.-Y."/>
            <person name="Huang L."/>
            <person name="Wang Z.-W."/>
            <person name="Zhao X."/>
            <person name="Zhong W.-Y."/>
            <person name="Peng D.-H."/>
            <person name="Ahmad S."/>
            <person name="Lan S."/>
            <person name="Zhang J.-S."/>
            <person name="Tsai W.-C."/>
            <person name="Van De Peer Y."/>
            <person name="Liu Z.-J."/>
        </authorList>
    </citation>
    <scope>NUCLEOTIDE SEQUENCE</scope>
    <source>
        <strain evidence="4">SCP</strain>
        <tissue evidence="4">Leaves</tissue>
    </source>
</reference>
<evidence type="ECO:0000256" key="2">
    <source>
        <dbReference type="PROSITE-ProRule" id="PRU00235"/>
    </source>
</evidence>
<feature type="repeat" description="RCC1" evidence="2">
    <location>
        <begin position="339"/>
        <end position="390"/>
    </location>
</feature>
<dbReference type="PROSITE" id="PS50012">
    <property type="entry name" value="RCC1_3"/>
    <property type="match status" value="5"/>
</dbReference>
<accession>A0AAV9B4I9</accession>
<keyword evidence="1" id="KW-0677">Repeat</keyword>
<keyword evidence="5" id="KW-1185">Reference proteome</keyword>
<dbReference type="InterPro" id="IPR051625">
    <property type="entry name" value="Signaling_Regulatory_Domain"/>
</dbReference>